<evidence type="ECO:0000313" key="3">
    <source>
        <dbReference type="Proteomes" id="UP000279372"/>
    </source>
</evidence>
<protein>
    <submittedName>
        <fullName evidence="2">Uncharacterized protein</fullName>
    </submittedName>
</protein>
<sequence>MANLKIIFAYCEELGRSVSIDEARAYYFSQTEKNRLTFSCSDRTCKVSVTGINYDKKAEDGKKFLAAHYRAHKVHKQECEWIKYTTDQQADRKPEETLREFETRKMKAKLKDSIDIFAPSDDNDLKRLDESNTKSPTHSSSSASGRKPANPNNRISHTQTNQLQRLTDYWRDAQDKLSESEFKKLDITIKGSGRTRLSEYFAEVKTGLTTHHKGVYYADALPDYISYGAGFKLTFHDAIDQKTIHLYIPAQLMKSSSRSHYIKEVIKTKNIDHFKIFALSPKLTELTNREGKTSITLEITDLSRLAIYFKQNTNPE</sequence>
<dbReference type="RefSeq" id="WP_122222233.1">
    <property type="nucleotide sequence ID" value="NZ_RBQB01000158.1"/>
</dbReference>
<evidence type="ECO:0000256" key="1">
    <source>
        <dbReference type="SAM" id="MobiDB-lite"/>
    </source>
</evidence>
<feature type="compositionally biased region" description="Low complexity" evidence="1">
    <location>
        <begin position="133"/>
        <end position="144"/>
    </location>
</feature>
<feature type="region of interest" description="Disordered" evidence="1">
    <location>
        <begin position="121"/>
        <end position="159"/>
    </location>
</feature>
<organism evidence="2 3">
    <name type="scientific">Pseudomonas syringae pv. philadelphi</name>
    <dbReference type="NCBI Taxonomy" id="251706"/>
    <lineage>
        <taxon>Bacteria</taxon>
        <taxon>Pseudomonadati</taxon>
        <taxon>Pseudomonadota</taxon>
        <taxon>Gammaproteobacteria</taxon>
        <taxon>Pseudomonadales</taxon>
        <taxon>Pseudomonadaceae</taxon>
        <taxon>Pseudomonas</taxon>
    </lineage>
</organism>
<comment type="caution">
    <text evidence="2">The sequence shown here is derived from an EMBL/GenBank/DDBJ whole genome shotgun (WGS) entry which is preliminary data.</text>
</comment>
<feature type="compositionally biased region" description="Polar residues" evidence="1">
    <location>
        <begin position="150"/>
        <end position="159"/>
    </location>
</feature>
<dbReference type="AlphaFoldDB" id="A0A3M3Z5D1"/>
<evidence type="ECO:0000313" key="2">
    <source>
        <dbReference type="EMBL" id="RMO89711.1"/>
    </source>
</evidence>
<feature type="compositionally biased region" description="Basic and acidic residues" evidence="1">
    <location>
        <begin position="123"/>
        <end position="132"/>
    </location>
</feature>
<dbReference type="EMBL" id="RBQB01000158">
    <property type="protein sequence ID" value="RMO89711.1"/>
    <property type="molecule type" value="Genomic_DNA"/>
</dbReference>
<name>A0A3M3Z5D1_9PSED</name>
<gene>
    <name evidence="2" type="ORF">ALQ33_200047</name>
</gene>
<accession>A0A3M3Z5D1</accession>
<dbReference type="Proteomes" id="UP000279372">
    <property type="component" value="Unassembled WGS sequence"/>
</dbReference>
<proteinExistence type="predicted"/>
<reference evidence="2 3" key="1">
    <citation type="submission" date="2018-08" db="EMBL/GenBank/DDBJ databases">
        <title>Recombination of ecologically and evolutionarily significant loci maintains genetic cohesion in the Pseudomonas syringae species complex.</title>
        <authorList>
            <person name="Dillon M."/>
            <person name="Thakur S."/>
            <person name="Almeida R.N.D."/>
            <person name="Weir B.S."/>
            <person name="Guttman D.S."/>
        </authorList>
    </citation>
    <scope>NUCLEOTIDE SEQUENCE [LARGE SCALE GENOMIC DNA]</scope>
    <source>
        <strain evidence="2 3">ICMP 8902</strain>
    </source>
</reference>